<dbReference type="Proteomes" id="UP001428341">
    <property type="component" value="Unassembled WGS sequence"/>
</dbReference>
<gene>
    <name evidence="12" type="ORF">WN944_014177</name>
</gene>
<dbReference type="GO" id="GO:0005634">
    <property type="term" value="C:nucleus"/>
    <property type="evidence" value="ECO:0007669"/>
    <property type="project" value="UniProtKB-SubCell"/>
</dbReference>
<dbReference type="Pfam" id="PF20452">
    <property type="entry name" value="Calmod_bind_C"/>
    <property type="match status" value="2"/>
</dbReference>
<dbReference type="PANTHER" id="PTHR31713">
    <property type="entry name" value="OS02G0177800 PROTEIN"/>
    <property type="match status" value="1"/>
</dbReference>
<evidence type="ECO:0000259" key="11">
    <source>
        <dbReference type="Pfam" id="PF20452"/>
    </source>
</evidence>
<dbReference type="GO" id="GO:0003700">
    <property type="term" value="F:DNA-binding transcription factor activity"/>
    <property type="evidence" value="ECO:0007669"/>
    <property type="project" value="TreeGrafter"/>
</dbReference>
<dbReference type="InterPro" id="IPR046829">
    <property type="entry name" value="Calmod_bind_C"/>
</dbReference>
<feature type="region of interest" description="Disordered" evidence="8">
    <location>
        <begin position="1"/>
        <end position="23"/>
    </location>
</feature>
<evidence type="ECO:0000259" key="9">
    <source>
        <dbReference type="Pfam" id="PF07887"/>
    </source>
</evidence>
<keyword evidence="4" id="KW-0238">DNA-binding</keyword>
<feature type="domain" description="Calmodulin binding protein C-terminal" evidence="11">
    <location>
        <begin position="739"/>
        <end position="797"/>
    </location>
</feature>
<dbReference type="InterPro" id="IPR046831">
    <property type="entry name" value="Calmodulin_bind_N"/>
</dbReference>
<feature type="domain" description="Calmodulin binding protein-like N-terminal" evidence="9">
    <location>
        <begin position="571"/>
        <end position="657"/>
    </location>
</feature>
<evidence type="ECO:0000256" key="6">
    <source>
        <dbReference type="ARBA" id="ARBA00023163"/>
    </source>
</evidence>
<name>A0AAP0MBP1_9ROSI</name>
<keyword evidence="6" id="KW-0804">Transcription</keyword>
<evidence type="ECO:0000313" key="13">
    <source>
        <dbReference type="Proteomes" id="UP001428341"/>
    </source>
</evidence>
<dbReference type="AlphaFoldDB" id="A0AAP0MBP1"/>
<dbReference type="GO" id="GO:0043565">
    <property type="term" value="F:sequence-specific DNA binding"/>
    <property type="evidence" value="ECO:0007669"/>
    <property type="project" value="TreeGrafter"/>
</dbReference>
<sequence>MAAKRFLNGSDPEEPPEKRTRTRPSFASVIGEAVMVNSFQNFFSALEPLLRRVVNEEVQRGVSKYNPCRSLTRSSSLRIQALEPSSLKLIFCQKLSLPIFTGSKITDVENNPLQIVVVDTRSNGLIAPASLPQPIKIELVVLDGDFPPGDRDHWTPEEFESNIVKERTGKRPLLTGDVNVTARDGAAPIGDIEFTDNSSWIRSRKFRIGAKVARGSYQGVRICEAITDAFVVKDHRGELYKKHHPPMLEDEVWRLEKIGKDGAFHKKLSAAGIKTVQDFLKLSIVEPQRLRKILGPGMSEKMWEVTMQHARKCVMGNKLYIFRGHNCIILLNPICQVVRAVINNQTYLTRDLTKLNRTYIENTVRQAYLNWRELEVAEGVLNEMALLTQGDLVDQYPNHNQSMIKPFQQNGSASDKSLDVGFLVSSSTNNTQFGSNDWQIQSAYISSAPGIGYSISESSDDGDLTTSRKMAAKWPFSESISSDSDQLLEEQTRTTPTASHAIGEVAMVNSFKDFFSVLEPLLRRVQDHQHRKRPSSNCRRKDKIRQPYCSCQSLSANQNIDGGFGRRLSSGVHDDWSQEEFESNIVKERTGKRLLLTGDVNVTIKNGVARVEDIEFTDNSNWIRSRKFRIGAKVAQWTYHGVRIREAITEAFVVKDHRGELYKKHHPPMLEDEVWRLGKIGRGGNFCGKLAASGIKTVQDFLKVSIVEPQKLRRILGTGMSEKMWDTMKHARTCSMGSKLYIFRGQNCIIILNPICQVVRATINGQTFLTRDLPNLNGTYIENLVREAYSNWHSLEVVEGVSNALLTQGDLVNQYRNHNLSMMKPFQQNGSASYKSQDVGFLASSSNTQFESNDSQIQSAYVSAPGIGYSISESSSNGNLTSSRAFINGNQDVTIVIKDTLNPI</sequence>
<accession>A0AAP0MBP1</accession>
<evidence type="ECO:0000256" key="3">
    <source>
        <dbReference type="ARBA" id="ARBA00023015"/>
    </source>
</evidence>
<keyword evidence="3" id="KW-0805">Transcription regulation</keyword>
<reference evidence="12 13" key="1">
    <citation type="submission" date="2024-05" db="EMBL/GenBank/DDBJ databases">
        <title>Haplotype-resolved chromosome-level genome assembly of Huyou (Citrus changshanensis).</title>
        <authorList>
            <person name="Miao C."/>
            <person name="Chen W."/>
            <person name="Wu Y."/>
            <person name="Wang L."/>
            <person name="Zhao S."/>
            <person name="Grierson D."/>
            <person name="Xu C."/>
            <person name="Chen K."/>
        </authorList>
    </citation>
    <scope>NUCLEOTIDE SEQUENCE [LARGE SCALE GENOMIC DNA]</scope>
    <source>
        <strain evidence="12">01-14</strain>
        <tissue evidence="12">Leaf</tissue>
    </source>
</reference>
<keyword evidence="7" id="KW-0539">Nucleus</keyword>
<dbReference type="GO" id="GO:0005516">
    <property type="term" value="F:calmodulin binding"/>
    <property type="evidence" value="ECO:0007669"/>
    <property type="project" value="InterPro"/>
</dbReference>
<feature type="domain" description="Calmodulin binding protein C-terminal" evidence="11">
    <location>
        <begin position="318"/>
        <end position="376"/>
    </location>
</feature>
<organism evidence="12 13">
    <name type="scientific">Citrus x changshan-huyou</name>
    <dbReference type="NCBI Taxonomy" id="2935761"/>
    <lineage>
        <taxon>Eukaryota</taxon>
        <taxon>Viridiplantae</taxon>
        <taxon>Streptophyta</taxon>
        <taxon>Embryophyta</taxon>
        <taxon>Tracheophyta</taxon>
        <taxon>Spermatophyta</taxon>
        <taxon>Magnoliopsida</taxon>
        <taxon>eudicotyledons</taxon>
        <taxon>Gunneridae</taxon>
        <taxon>Pentapetalae</taxon>
        <taxon>rosids</taxon>
        <taxon>malvids</taxon>
        <taxon>Sapindales</taxon>
        <taxon>Rutaceae</taxon>
        <taxon>Aurantioideae</taxon>
        <taxon>Citrus</taxon>
    </lineage>
</organism>
<evidence type="ECO:0000256" key="7">
    <source>
        <dbReference type="ARBA" id="ARBA00023242"/>
    </source>
</evidence>
<keyword evidence="13" id="KW-1185">Reference proteome</keyword>
<comment type="similarity">
    <text evidence="2">Belongs to the plant ACBP60 protein family.</text>
</comment>
<evidence type="ECO:0000256" key="1">
    <source>
        <dbReference type="ARBA" id="ARBA00004123"/>
    </source>
</evidence>
<dbReference type="Pfam" id="PF07887">
    <property type="entry name" value="Calmodulin_bind"/>
    <property type="match status" value="2"/>
</dbReference>
<dbReference type="GO" id="GO:0080142">
    <property type="term" value="P:regulation of salicylic acid biosynthetic process"/>
    <property type="evidence" value="ECO:0007669"/>
    <property type="project" value="TreeGrafter"/>
</dbReference>
<evidence type="ECO:0000256" key="5">
    <source>
        <dbReference type="ARBA" id="ARBA00023159"/>
    </source>
</evidence>
<dbReference type="PANTHER" id="PTHR31713:SF42">
    <property type="entry name" value="PROTEIN SAR DEFICIENT 1"/>
    <property type="match status" value="1"/>
</dbReference>
<protein>
    <submittedName>
        <fullName evidence="12">Uncharacterized protein</fullName>
    </submittedName>
</protein>
<keyword evidence="5" id="KW-0010">Activator</keyword>
<evidence type="ECO:0000259" key="10">
    <source>
        <dbReference type="Pfam" id="PF20451"/>
    </source>
</evidence>
<dbReference type="InterPro" id="IPR046830">
    <property type="entry name" value="Calmod_bind_M"/>
</dbReference>
<dbReference type="InterPro" id="IPR012416">
    <property type="entry name" value="CBP60"/>
</dbReference>
<evidence type="ECO:0000256" key="8">
    <source>
        <dbReference type="SAM" id="MobiDB-lite"/>
    </source>
</evidence>
<evidence type="ECO:0000256" key="4">
    <source>
        <dbReference type="ARBA" id="ARBA00023125"/>
    </source>
</evidence>
<feature type="domain" description="Calmodulin binding protein central" evidence="10">
    <location>
        <begin position="247"/>
        <end position="313"/>
    </location>
</feature>
<evidence type="ECO:0000256" key="2">
    <source>
        <dbReference type="ARBA" id="ARBA00007214"/>
    </source>
</evidence>
<dbReference type="EMBL" id="JBCGBO010000005">
    <property type="protein sequence ID" value="KAK9198990.1"/>
    <property type="molecule type" value="Genomic_DNA"/>
</dbReference>
<dbReference type="Pfam" id="PF20451">
    <property type="entry name" value="Calmod_bind_M"/>
    <property type="match status" value="2"/>
</dbReference>
<feature type="domain" description="Calmodulin binding protein central" evidence="10">
    <location>
        <begin position="669"/>
        <end position="734"/>
    </location>
</feature>
<feature type="domain" description="Calmodulin binding protein-like N-terminal" evidence="9">
    <location>
        <begin position="87"/>
        <end position="235"/>
    </location>
</feature>
<comment type="caution">
    <text evidence="12">The sequence shown here is derived from an EMBL/GenBank/DDBJ whole genome shotgun (WGS) entry which is preliminary data.</text>
</comment>
<comment type="subcellular location">
    <subcellularLocation>
        <location evidence="1">Nucleus</location>
    </subcellularLocation>
</comment>
<evidence type="ECO:0000313" key="12">
    <source>
        <dbReference type="EMBL" id="KAK9198990.1"/>
    </source>
</evidence>
<proteinExistence type="inferred from homology"/>